<dbReference type="EMBL" id="BK015384">
    <property type="protein sequence ID" value="DAE04142.1"/>
    <property type="molecule type" value="Genomic_DNA"/>
</dbReference>
<name>A0A8S5PAP1_9CAUD</name>
<reference evidence="1" key="1">
    <citation type="journal article" date="2021" name="Proc. Natl. Acad. Sci. U.S.A.">
        <title>A Catalog of Tens of Thousands of Viruses from Human Metagenomes Reveals Hidden Associations with Chronic Diseases.</title>
        <authorList>
            <person name="Tisza M.J."/>
            <person name="Buck C.B."/>
        </authorList>
    </citation>
    <scope>NUCLEOTIDE SEQUENCE</scope>
    <source>
        <strain evidence="1">CtmpG14</strain>
    </source>
</reference>
<accession>A0A8S5PAP1</accession>
<organism evidence="1">
    <name type="scientific">Siphoviridae sp. ctmpG14</name>
    <dbReference type="NCBI Taxonomy" id="2825654"/>
    <lineage>
        <taxon>Viruses</taxon>
        <taxon>Duplodnaviria</taxon>
        <taxon>Heunggongvirae</taxon>
        <taxon>Uroviricota</taxon>
        <taxon>Caudoviricetes</taxon>
    </lineage>
</organism>
<proteinExistence type="predicted"/>
<evidence type="ECO:0000313" key="1">
    <source>
        <dbReference type="EMBL" id="DAE04142.1"/>
    </source>
</evidence>
<sequence length="291" mass="34336">MISVEQILEKSNSLYDFHFGQRPYGCYRVLCPTYSSSDLMLEFPVETALSKTDLWKYDWENLTWKPSGGRILVFNKDDVVDSSVTKPKSVADFFFNREKFKELGVKLKIPNGRDFVDFNYLNDVQFSPVMRLLWFLGKTKDEVDAKYTRGLPWEFYLFYFALTRSNRDLRVLSGADWQPWNDDEIDIDYPTFSNFKKFYFDLYRKLTKTKEDRDKRLFSEHLWCIYRGMRGDHPDGIPLGGKRLRIGDAKSAQEACEYLYNIYCMNGFAESQATVIKKEKALAIHPLWGTW</sequence>
<protein>
    <submittedName>
        <fullName evidence="1">Uncharacterized protein</fullName>
    </submittedName>
</protein>